<feature type="region of interest" description="Disordered" evidence="4">
    <location>
        <begin position="859"/>
        <end position="1026"/>
    </location>
</feature>
<feature type="compositionally biased region" description="Low complexity" evidence="4">
    <location>
        <begin position="997"/>
        <end position="1020"/>
    </location>
</feature>
<keyword evidence="5" id="KW-0732">Signal</keyword>
<feature type="compositionally biased region" description="Polar residues" evidence="4">
    <location>
        <begin position="910"/>
        <end position="933"/>
    </location>
</feature>
<evidence type="ECO:0000256" key="2">
    <source>
        <dbReference type="ARBA" id="ARBA00023145"/>
    </source>
</evidence>
<feature type="compositionally biased region" description="Polar residues" evidence="4">
    <location>
        <begin position="876"/>
        <end position="893"/>
    </location>
</feature>
<dbReference type="CDD" id="cd02619">
    <property type="entry name" value="Peptidase_C1"/>
    <property type="match status" value="1"/>
</dbReference>
<dbReference type="SUPFAM" id="SSF54001">
    <property type="entry name" value="Cysteine proteinases"/>
    <property type="match status" value="1"/>
</dbReference>
<reference evidence="7" key="1">
    <citation type="submission" date="2012-07" db="EMBL/GenBank/DDBJ databases">
        <title>Species-specific polymorphism of Plasmodium serine repeat antigen genes.</title>
        <authorList>
            <person name="Arisue N."/>
            <person name="Tanabe K."/>
            <person name="Palacpac N.M.Q."/>
            <person name="Horii T."/>
        </authorList>
    </citation>
    <scope>NUCLEOTIDE SEQUENCE</scope>
    <source>
        <strain evidence="7">BC</strain>
    </source>
</reference>
<feature type="compositionally biased region" description="Basic and acidic residues" evidence="4">
    <location>
        <begin position="943"/>
        <end position="964"/>
    </location>
</feature>
<accession>A0A0E4B3K7</accession>
<dbReference type="InterPro" id="IPR000668">
    <property type="entry name" value="Peptidase_C1A_C"/>
</dbReference>
<proteinExistence type="inferred from homology"/>
<comment type="similarity">
    <text evidence="1">Belongs to the peptidase C1 family.</text>
</comment>
<organism evidence="7">
    <name type="scientific">Plasmodium chabaudi chabaudi</name>
    <dbReference type="NCBI Taxonomy" id="31271"/>
    <lineage>
        <taxon>Eukaryota</taxon>
        <taxon>Sar</taxon>
        <taxon>Alveolata</taxon>
        <taxon>Apicomplexa</taxon>
        <taxon>Aconoidasida</taxon>
        <taxon>Haemosporida</taxon>
        <taxon>Plasmodiidae</taxon>
        <taxon>Plasmodium</taxon>
        <taxon>Plasmodium (Vinckeia)</taxon>
    </lineage>
</organism>
<feature type="compositionally biased region" description="Basic and acidic residues" evidence="4">
    <location>
        <begin position="80"/>
        <end position="111"/>
    </location>
</feature>
<feature type="compositionally biased region" description="Polar residues" evidence="4">
    <location>
        <begin position="127"/>
        <end position="139"/>
    </location>
</feature>
<feature type="region of interest" description="Disordered" evidence="4">
    <location>
        <begin position="19"/>
        <end position="169"/>
    </location>
</feature>
<protein>
    <submittedName>
        <fullName evidence="7">Putative papain-like cysteine prorease</fullName>
    </submittedName>
</protein>
<evidence type="ECO:0000259" key="6">
    <source>
        <dbReference type="SMART" id="SM00645"/>
    </source>
</evidence>
<gene>
    <name evidence="7" type="primary">Pch_SERA1</name>
</gene>
<feature type="compositionally biased region" description="Basic and acidic residues" evidence="4">
    <location>
        <begin position="140"/>
        <end position="156"/>
    </location>
</feature>
<evidence type="ECO:0000256" key="5">
    <source>
        <dbReference type="SAM" id="SignalP"/>
    </source>
</evidence>
<dbReference type="PANTHER" id="PTHR12411">
    <property type="entry name" value="CYSTEINE PROTEASE FAMILY C1-RELATED"/>
    <property type="match status" value="1"/>
</dbReference>
<feature type="signal peptide" evidence="5">
    <location>
        <begin position="1"/>
        <end position="21"/>
    </location>
</feature>
<evidence type="ECO:0000256" key="3">
    <source>
        <dbReference type="ARBA" id="ARBA00023180"/>
    </source>
</evidence>
<dbReference type="Gene3D" id="3.90.70.10">
    <property type="entry name" value="Cysteine proteinases"/>
    <property type="match status" value="1"/>
</dbReference>
<feature type="compositionally biased region" description="Basic and acidic residues" evidence="4">
    <location>
        <begin position="972"/>
        <end position="992"/>
    </location>
</feature>
<dbReference type="GO" id="GO:0006508">
    <property type="term" value="P:proteolysis"/>
    <property type="evidence" value="ECO:0007669"/>
    <property type="project" value="InterPro"/>
</dbReference>
<keyword evidence="3" id="KW-0325">Glycoprotein</keyword>
<feature type="region of interest" description="Disordered" evidence="4">
    <location>
        <begin position="507"/>
        <end position="527"/>
    </location>
</feature>
<keyword evidence="2" id="KW-0865">Zymogen</keyword>
<evidence type="ECO:0000256" key="4">
    <source>
        <dbReference type="SAM" id="MobiDB-lite"/>
    </source>
</evidence>
<feature type="chain" id="PRO_5002418345" evidence="5">
    <location>
        <begin position="22"/>
        <end position="1116"/>
    </location>
</feature>
<feature type="compositionally biased region" description="Basic and acidic residues" evidence="4">
    <location>
        <begin position="894"/>
        <end position="909"/>
    </location>
</feature>
<sequence>MRRLSILFILYALLIRNSIEAGADENNPVKTPPGAPTSGGTEEDPSGKGKAESPSPVPGPASDDSLSKESDDSIPSAEDAGLKKSSSSDDGPKGTGQDIKEVSQTEPKGPESSETEQGGSESDKNKQGTTKQDASLSTTDDQKNGLKGENGSKDPEQPNSPSDSAPDATPAVFLENFNVKSAMLKNYKGLKITGECNADLSIFFVPYILIDVNTKTNQIFIMSTKKKVMGTTKGVATPSIDFKSEGDTLQNVCGENKTFKIVVYFDGDVLYVKWKVYDPSVQTEPNTNVDVRKYRLKNFETPITSIQVHSIKGGSKTVTFETKNYTINDHLPEKCDEIASDCFLHGHAEIEKCYKCALLYQKTPLTDECYNYVPRDYKESLKADLARAQSDDEINYEVMEHIENILDGIYNVNDNNKELKTFEELSDETKKDILLYCKELKESDVTGTLEDYASGDAEDVYANLTKLITNNMEDSISKLKSKLMNPAICLKDVNQWGEKKTGLVLPELSSNNVDNSNENDDTKTDLESDEKLKDEGFDGVIDLPLPHENEFAGYTTIEDFQYCNNEYCDRLKDKNSCISKLNVEEQGNCATSWLFASKLHLDTIGCMKGHENFSASALYVANCSKADSKDKCLTGSNPLEFLNIIDENKFLPTTSNLPYSYKKVGEECPQTMENWTNLWKDVKLLKSENNDKSLNANGYISYQSEHFKENFNEYVNLIKQEIQNKGSVIAYVNSKDINSYDFNGNKVHKLCGSATPDLAVNIIGYGNYANENNEVKSYWLVRNSWGKHWADEGNFKVDIETPENCEHNFIHTFATFNIYVPFVKKNTQTESEINLYYSKNSPDFYNNLYLKNLDADNTNEDSLIQGQDEPAKVPTSGESKPSTEDGQSASSKGTGDEEKSKSDEEKKATQDSGSSSKATPQSPALSTNLPTKGQDQEQVQEQVQEHVEKQTQEGEGKTDKKGTDATDNTTGEEGKKDGTTEDETNKTKKDSPPAKPEGPQENQPQPGQPQVVQPQSPEQPASGAKARLPAGPKLEFMHVLKQIKNGKVKMNLVKYGNELNLIDERACSRVYAVNPEKKSECEEFCVNKWNECKDSEVPGYCLADLYNSNNCYFCFV</sequence>
<dbReference type="GO" id="GO:0008234">
    <property type="term" value="F:cysteine-type peptidase activity"/>
    <property type="evidence" value="ECO:0007669"/>
    <property type="project" value="InterPro"/>
</dbReference>
<dbReference type="InterPro" id="IPR013128">
    <property type="entry name" value="Peptidase_C1A"/>
</dbReference>
<dbReference type="SMART" id="SM00645">
    <property type="entry name" value="Pept_C1"/>
    <property type="match status" value="1"/>
</dbReference>
<evidence type="ECO:0000256" key="1">
    <source>
        <dbReference type="ARBA" id="ARBA00008455"/>
    </source>
</evidence>
<dbReference type="EMBL" id="AB733926">
    <property type="protein sequence ID" value="BAR42535.1"/>
    <property type="molecule type" value="Genomic_DNA"/>
</dbReference>
<evidence type="ECO:0000313" key="7">
    <source>
        <dbReference type="EMBL" id="BAR42535.1"/>
    </source>
</evidence>
<feature type="domain" description="Peptidase C1A papain C-terminal" evidence="6">
    <location>
        <begin position="565"/>
        <end position="816"/>
    </location>
</feature>
<dbReference type="AlphaFoldDB" id="A0A0E4B3K7"/>
<dbReference type="Pfam" id="PF00112">
    <property type="entry name" value="Peptidase_C1"/>
    <property type="match status" value="1"/>
</dbReference>
<name>A0A0E4B3K7_PLACU</name>
<dbReference type="InterPro" id="IPR038765">
    <property type="entry name" value="Papain-like_cys_pep_sf"/>
</dbReference>